<evidence type="ECO:0000256" key="1">
    <source>
        <dbReference type="SAM" id="Phobius"/>
    </source>
</evidence>
<dbReference type="AlphaFoldDB" id="A0A512PGA3"/>
<name>A0A512PGA3_9CELL</name>
<keyword evidence="1" id="KW-0812">Transmembrane</keyword>
<dbReference type="Proteomes" id="UP000321798">
    <property type="component" value="Unassembled WGS sequence"/>
</dbReference>
<comment type="caution">
    <text evidence="2">The sequence shown here is derived from an EMBL/GenBank/DDBJ whole genome shotgun (WGS) entry which is preliminary data.</text>
</comment>
<proteinExistence type="predicted"/>
<keyword evidence="3" id="KW-1185">Reference proteome</keyword>
<sequence length="79" mass="8160">MERGTPRAIRRVDALAPAKALAGPMTTFTPRTSAVEHPERVRAIGAVVTSAVVLVGLLVAAGVVLAQVVDLVGWAFAGR</sequence>
<accession>A0A512PGA3</accession>
<protein>
    <submittedName>
        <fullName evidence="2">Uncharacterized protein</fullName>
    </submittedName>
</protein>
<dbReference type="EMBL" id="BKAL01000011">
    <property type="protein sequence ID" value="GEP70182.1"/>
    <property type="molecule type" value="Genomic_DNA"/>
</dbReference>
<feature type="transmembrane region" description="Helical" evidence="1">
    <location>
        <begin position="43"/>
        <end position="69"/>
    </location>
</feature>
<evidence type="ECO:0000313" key="2">
    <source>
        <dbReference type="EMBL" id="GEP70182.1"/>
    </source>
</evidence>
<keyword evidence="1" id="KW-0472">Membrane</keyword>
<organism evidence="2 3">
    <name type="scientific">Cellulomonas soli</name>
    <dbReference type="NCBI Taxonomy" id="931535"/>
    <lineage>
        <taxon>Bacteria</taxon>
        <taxon>Bacillati</taxon>
        <taxon>Actinomycetota</taxon>
        <taxon>Actinomycetes</taxon>
        <taxon>Micrococcales</taxon>
        <taxon>Cellulomonadaceae</taxon>
        <taxon>Cellulomonas</taxon>
    </lineage>
</organism>
<gene>
    <name evidence="2" type="ORF">CSO01_28970</name>
</gene>
<evidence type="ECO:0000313" key="3">
    <source>
        <dbReference type="Proteomes" id="UP000321798"/>
    </source>
</evidence>
<keyword evidence="1" id="KW-1133">Transmembrane helix</keyword>
<reference evidence="2 3" key="1">
    <citation type="submission" date="2019-07" db="EMBL/GenBank/DDBJ databases">
        <title>Whole genome shotgun sequence of Cellulomonas soli NBRC 109434.</title>
        <authorList>
            <person name="Hosoyama A."/>
            <person name="Uohara A."/>
            <person name="Ohji S."/>
            <person name="Ichikawa N."/>
        </authorList>
    </citation>
    <scope>NUCLEOTIDE SEQUENCE [LARGE SCALE GENOMIC DNA]</scope>
    <source>
        <strain evidence="2 3">NBRC 109434</strain>
    </source>
</reference>